<feature type="coiled-coil region" evidence="6">
    <location>
        <begin position="198"/>
        <end position="232"/>
    </location>
</feature>
<keyword evidence="5" id="KW-0966">Cell projection</keyword>
<dbReference type="PROSITE" id="PS51665">
    <property type="entry name" value="ENKURIN"/>
    <property type="match status" value="1"/>
</dbReference>
<evidence type="ECO:0000256" key="3">
    <source>
        <dbReference type="ARBA" id="ARBA00022490"/>
    </source>
</evidence>
<evidence type="ECO:0000313" key="10">
    <source>
        <dbReference type="Proteomes" id="UP000241769"/>
    </source>
</evidence>
<dbReference type="Pfam" id="PF13864">
    <property type="entry name" value="Enkurin"/>
    <property type="match status" value="1"/>
</dbReference>
<dbReference type="Proteomes" id="UP000241769">
    <property type="component" value="Unassembled WGS sequence"/>
</dbReference>
<evidence type="ECO:0000259" key="8">
    <source>
        <dbReference type="PROSITE" id="PS51665"/>
    </source>
</evidence>
<dbReference type="InParanoid" id="A0A2P6NWL5"/>
<feature type="compositionally biased region" description="Basic and acidic residues" evidence="7">
    <location>
        <begin position="67"/>
        <end position="88"/>
    </location>
</feature>
<organism evidence="9 10">
    <name type="scientific">Planoprotostelium fungivorum</name>
    <dbReference type="NCBI Taxonomy" id="1890364"/>
    <lineage>
        <taxon>Eukaryota</taxon>
        <taxon>Amoebozoa</taxon>
        <taxon>Evosea</taxon>
        <taxon>Variosea</taxon>
        <taxon>Cavosteliida</taxon>
        <taxon>Cavosteliaceae</taxon>
        <taxon>Planoprotostelium</taxon>
    </lineage>
</organism>
<feature type="compositionally biased region" description="Basic and acidic residues" evidence="7">
    <location>
        <begin position="140"/>
        <end position="158"/>
    </location>
</feature>
<feature type="region of interest" description="Disordered" evidence="7">
    <location>
        <begin position="140"/>
        <end position="169"/>
    </location>
</feature>
<evidence type="ECO:0000313" key="9">
    <source>
        <dbReference type="EMBL" id="PRP88341.1"/>
    </source>
</evidence>
<dbReference type="PANTHER" id="PTHR21490:SF0">
    <property type="entry name" value="ENKURIN"/>
    <property type="match status" value="1"/>
</dbReference>
<comment type="subcellular location">
    <subcellularLocation>
        <location evidence="1">Cell projection</location>
        <location evidence="1">Cilium</location>
    </subcellularLocation>
    <subcellularLocation>
        <location evidence="2">Cytoplasm</location>
        <location evidence="2">Cytoskeleton</location>
    </subcellularLocation>
</comment>
<dbReference type="AlphaFoldDB" id="A0A2P6NWL5"/>
<dbReference type="InterPro" id="IPR027012">
    <property type="entry name" value="Enkurin_dom"/>
</dbReference>
<evidence type="ECO:0000256" key="1">
    <source>
        <dbReference type="ARBA" id="ARBA00004138"/>
    </source>
</evidence>
<dbReference type="PANTHER" id="PTHR21490">
    <property type="entry name" value="ENKURIN-RELATED"/>
    <property type="match status" value="1"/>
</dbReference>
<dbReference type="GO" id="GO:0005856">
    <property type="term" value="C:cytoskeleton"/>
    <property type="evidence" value="ECO:0007669"/>
    <property type="project" value="UniProtKB-SubCell"/>
</dbReference>
<protein>
    <submittedName>
        <fullName evidence="9">Enkurin-like</fullName>
    </submittedName>
</protein>
<gene>
    <name evidence="9" type="ORF">PROFUN_03255</name>
</gene>
<dbReference type="EMBL" id="MDYQ01000011">
    <property type="protein sequence ID" value="PRP88341.1"/>
    <property type="molecule type" value="Genomic_DNA"/>
</dbReference>
<evidence type="ECO:0000256" key="5">
    <source>
        <dbReference type="ARBA" id="ARBA00023273"/>
    </source>
</evidence>
<evidence type="ECO:0000256" key="4">
    <source>
        <dbReference type="ARBA" id="ARBA00023212"/>
    </source>
</evidence>
<feature type="region of interest" description="Disordered" evidence="7">
    <location>
        <begin position="1"/>
        <end position="89"/>
    </location>
</feature>
<keyword evidence="3" id="KW-0963">Cytoplasm</keyword>
<evidence type="ECO:0000256" key="6">
    <source>
        <dbReference type="SAM" id="Coils"/>
    </source>
</evidence>
<evidence type="ECO:0000256" key="2">
    <source>
        <dbReference type="ARBA" id="ARBA00004245"/>
    </source>
</evidence>
<dbReference type="GO" id="GO:0005516">
    <property type="term" value="F:calmodulin binding"/>
    <property type="evidence" value="ECO:0007669"/>
    <property type="project" value="TreeGrafter"/>
</dbReference>
<dbReference type="STRING" id="1890364.A0A2P6NWL5"/>
<proteinExistence type="predicted"/>
<reference evidence="9 10" key="1">
    <citation type="journal article" date="2018" name="Genome Biol. Evol.">
        <title>Multiple Roots of Fruiting Body Formation in Amoebozoa.</title>
        <authorList>
            <person name="Hillmann F."/>
            <person name="Forbes G."/>
            <person name="Novohradska S."/>
            <person name="Ferling I."/>
            <person name="Riege K."/>
            <person name="Groth M."/>
            <person name="Westermann M."/>
            <person name="Marz M."/>
            <person name="Spaller T."/>
            <person name="Winckler T."/>
            <person name="Schaap P."/>
            <person name="Glockner G."/>
        </authorList>
    </citation>
    <scope>NUCLEOTIDE SEQUENCE [LARGE SCALE GENOMIC DNA]</scope>
    <source>
        <strain evidence="9 10">Jena</strain>
    </source>
</reference>
<keyword evidence="10" id="KW-1185">Reference proteome</keyword>
<dbReference type="OrthoDB" id="2123594at2759"/>
<feature type="domain" description="Enkurin" evidence="8">
    <location>
        <begin position="138"/>
        <end position="230"/>
    </location>
</feature>
<sequence>MSGESIYDLIKDSPPPVIKKEYKPKRIEDSPGTKKKLSATLGPAKVPLRDPSNFLKKKEKTAPLEATSKRPDRDETKKQAVPKVDEKPVMGIVTQKNFVKTNRVDAATTTPKKTASAEFDYTKKPDFGKPPKYLEKVKETLKQEEQNKKDAEEREKQAGKPRMRAITAEEREEMLSGLRANYERVQGVYRQMPVALNTLAQRQRKEEYEQQLDLLENDIQLLSSNKELLIKLD</sequence>
<comment type="caution">
    <text evidence="9">The sequence shown here is derived from an EMBL/GenBank/DDBJ whole genome shotgun (WGS) entry which is preliminary data.</text>
</comment>
<feature type="compositionally biased region" description="Basic and acidic residues" evidence="7">
    <location>
        <begin position="18"/>
        <end position="32"/>
    </location>
</feature>
<evidence type="ECO:0000256" key="7">
    <source>
        <dbReference type="SAM" id="MobiDB-lite"/>
    </source>
</evidence>
<dbReference type="GO" id="GO:0005929">
    <property type="term" value="C:cilium"/>
    <property type="evidence" value="ECO:0007669"/>
    <property type="project" value="UniProtKB-SubCell"/>
</dbReference>
<keyword evidence="6" id="KW-0175">Coiled coil</keyword>
<accession>A0A2P6NWL5</accession>
<feature type="compositionally biased region" description="Basic and acidic residues" evidence="7">
    <location>
        <begin position="120"/>
        <end position="132"/>
    </location>
</feature>
<dbReference type="InterPro" id="IPR052102">
    <property type="entry name" value="Enkurin_domain-protein"/>
</dbReference>
<keyword evidence="4" id="KW-0206">Cytoskeleton</keyword>
<name>A0A2P6NWL5_9EUKA</name>
<feature type="region of interest" description="Disordered" evidence="7">
    <location>
        <begin position="113"/>
        <end position="132"/>
    </location>
</feature>